<feature type="compositionally biased region" description="Basic and acidic residues" evidence="1">
    <location>
        <begin position="415"/>
        <end position="432"/>
    </location>
</feature>
<dbReference type="InterPro" id="IPR013783">
    <property type="entry name" value="Ig-like_fold"/>
</dbReference>
<protein>
    <recommendedName>
        <fullName evidence="3">DUF11 domain-containing protein</fullName>
    </recommendedName>
</protein>
<evidence type="ECO:0000313" key="5">
    <source>
        <dbReference type="Proteomes" id="UP000187735"/>
    </source>
</evidence>
<gene>
    <name evidence="4" type="ORF">Fuma_04453</name>
</gene>
<keyword evidence="5" id="KW-1185">Reference proteome</keyword>
<proteinExistence type="predicted"/>
<feature type="compositionally biased region" description="Basic and acidic residues" evidence="1">
    <location>
        <begin position="385"/>
        <end position="401"/>
    </location>
</feature>
<evidence type="ECO:0000259" key="3">
    <source>
        <dbReference type="Pfam" id="PF01345"/>
    </source>
</evidence>
<organism evidence="4 5">
    <name type="scientific">Fuerstiella marisgermanici</name>
    <dbReference type="NCBI Taxonomy" id="1891926"/>
    <lineage>
        <taxon>Bacteria</taxon>
        <taxon>Pseudomonadati</taxon>
        <taxon>Planctomycetota</taxon>
        <taxon>Planctomycetia</taxon>
        <taxon>Planctomycetales</taxon>
        <taxon>Planctomycetaceae</taxon>
        <taxon>Fuerstiella</taxon>
    </lineage>
</organism>
<feature type="region of interest" description="Disordered" evidence="1">
    <location>
        <begin position="377"/>
        <end position="432"/>
    </location>
</feature>
<feature type="transmembrane region" description="Helical" evidence="2">
    <location>
        <begin position="64"/>
        <end position="88"/>
    </location>
</feature>
<evidence type="ECO:0000256" key="1">
    <source>
        <dbReference type="SAM" id="MobiDB-lite"/>
    </source>
</evidence>
<dbReference type="RefSeq" id="WP_077026068.1">
    <property type="nucleotide sequence ID" value="NZ_CP017641.1"/>
</dbReference>
<dbReference type="EMBL" id="CP017641">
    <property type="protein sequence ID" value="APZ94814.1"/>
    <property type="molecule type" value="Genomic_DNA"/>
</dbReference>
<dbReference type="KEGG" id="fmr:Fuma_04453"/>
<dbReference type="AlphaFoldDB" id="A0A1P8WL76"/>
<keyword evidence="2" id="KW-0472">Membrane</keyword>
<keyword evidence="2" id="KW-1133">Transmembrane helix</keyword>
<feature type="domain" description="DUF11" evidence="3">
    <location>
        <begin position="273"/>
        <end position="369"/>
    </location>
</feature>
<keyword evidence="2" id="KW-0812">Transmembrane</keyword>
<dbReference type="Pfam" id="PF01345">
    <property type="entry name" value="DUF11"/>
    <property type="match status" value="1"/>
</dbReference>
<dbReference type="Proteomes" id="UP000187735">
    <property type="component" value="Chromosome"/>
</dbReference>
<sequence>MDLALGFVFIISLMFLAMIFGERLSLFGIADGQWLTAPFDWAARFWDMLCEAADRVSGFVFDHFWWVAATVSGGVGILLIALVMVTGLSDKAEANRSDEESLMLVGSVLDHTTILTPDNVLQLKVADGPNPLATGPELVHQVPSKDRWRIPPSIRQEIVDSMPPAPPEPDVLWNPGRPEYPREPDYSRSLLNITIEPFVERRGRQVRSPLVDRMIRDSLMALRNGDWRTFSDAQARERGTGSGPVLREDSQFAEDDLYARVRVIPGESVATNDLKVEKFLPEQPPAGEFEIEIRLTNLSPDTLDGLVVRELLPSAWRPVAVQPQAVYRESTITWLLNDIRPFDEKILKVKVTSSEFGQFQSYTEVSATTAVAASTGVSEPLPAVPDRREPIDRRPIEREPFEPVPFEPEPYVPEPFDRREPEPRPQERRLPPVEDLPDVQLTLLEPPQTVPVNEWIEVLFEIRNVGTAPAEGVSLRVDVPLGLSHHALNDDDLDRKIEVRIATLKPKERRKFPLKVRATTPGSHYAIAELTLQKNQLDVRPFEVIARRTTPDNSRLVPRPDF</sequence>
<dbReference type="OrthoDB" id="282600at2"/>
<accession>A0A1P8WL76</accession>
<evidence type="ECO:0000256" key="2">
    <source>
        <dbReference type="SAM" id="Phobius"/>
    </source>
</evidence>
<dbReference type="Gene3D" id="2.60.40.10">
    <property type="entry name" value="Immunoglobulins"/>
    <property type="match status" value="1"/>
</dbReference>
<feature type="compositionally biased region" description="Pro residues" evidence="1">
    <location>
        <begin position="402"/>
        <end position="413"/>
    </location>
</feature>
<reference evidence="4 5" key="1">
    <citation type="journal article" date="2016" name="Front. Microbiol.">
        <title>Fuerstia marisgermanicae gen. nov., sp. nov., an Unusual Member of the Phylum Planctomycetes from the German Wadden Sea.</title>
        <authorList>
            <person name="Kohn T."/>
            <person name="Heuer A."/>
            <person name="Jogler M."/>
            <person name="Vollmers J."/>
            <person name="Boedeker C."/>
            <person name="Bunk B."/>
            <person name="Rast P."/>
            <person name="Borchert D."/>
            <person name="Glockner I."/>
            <person name="Freese H.M."/>
            <person name="Klenk H.P."/>
            <person name="Overmann J."/>
            <person name="Kaster A.K."/>
            <person name="Rohde M."/>
            <person name="Wiegand S."/>
            <person name="Jogler C."/>
        </authorList>
    </citation>
    <scope>NUCLEOTIDE SEQUENCE [LARGE SCALE GENOMIC DNA]</scope>
    <source>
        <strain evidence="4 5">NH11</strain>
    </source>
</reference>
<name>A0A1P8WL76_9PLAN</name>
<evidence type="ECO:0000313" key="4">
    <source>
        <dbReference type="EMBL" id="APZ94814.1"/>
    </source>
</evidence>
<dbReference type="InterPro" id="IPR001434">
    <property type="entry name" value="OmcB-like_DUF11"/>
</dbReference>